<name>A0ABX5MFS4_9BURK</name>
<feature type="region of interest" description="Disordered" evidence="1">
    <location>
        <begin position="1"/>
        <end position="49"/>
    </location>
</feature>
<dbReference type="Proteomes" id="UP000247515">
    <property type="component" value="Unassembled WGS sequence"/>
</dbReference>
<proteinExistence type="predicted"/>
<dbReference type="RefSeq" id="WP_309147654.1">
    <property type="nucleotide sequence ID" value="NZ_JBBBEG010000038.1"/>
</dbReference>
<evidence type="ECO:0008006" key="4">
    <source>
        <dbReference type="Google" id="ProtNLM"/>
    </source>
</evidence>
<evidence type="ECO:0000313" key="2">
    <source>
        <dbReference type="EMBL" id="PXX05874.1"/>
    </source>
</evidence>
<keyword evidence="3" id="KW-1185">Reference proteome</keyword>
<accession>A0ABX5MFS4</accession>
<evidence type="ECO:0000313" key="3">
    <source>
        <dbReference type="Proteomes" id="UP000247515"/>
    </source>
</evidence>
<reference evidence="2 3" key="1">
    <citation type="submission" date="2018-05" db="EMBL/GenBank/DDBJ databases">
        <title>Genomic Encyclopedia of Type Strains, Phase IV (KMG-V): Genome sequencing to study the core and pangenomes of soil and plant-associated prokaryotes.</title>
        <authorList>
            <person name="Whitman W."/>
        </authorList>
    </citation>
    <scope>NUCLEOTIDE SEQUENCE [LARGE SCALE GENOMIC DNA]</scope>
    <source>
        <strain evidence="2 3">SIr-6563</strain>
    </source>
</reference>
<dbReference type="InterPro" id="IPR021327">
    <property type="entry name" value="DUF2934"/>
</dbReference>
<evidence type="ECO:0000256" key="1">
    <source>
        <dbReference type="SAM" id="MobiDB-lite"/>
    </source>
</evidence>
<organism evidence="2 3">
    <name type="scientific">Paraburkholderia tropica</name>
    <dbReference type="NCBI Taxonomy" id="92647"/>
    <lineage>
        <taxon>Bacteria</taxon>
        <taxon>Pseudomonadati</taxon>
        <taxon>Pseudomonadota</taxon>
        <taxon>Betaproteobacteria</taxon>
        <taxon>Burkholderiales</taxon>
        <taxon>Burkholderiaceae</taxon>
        <taxon>Paraburkholderia</taxon>
    </lineage>
</organism>
<feature type="compositionally biased region" description="Low complexity" evidence="1">
    <location>
        <begin position="23"/>
        <end position="34"/>
    </location>
</feature>
<feature type="compositionally biased region" description="Basic and acidic residues" evidence="1">
    <location>
        <begin position="38"/>
        <end position="49"/>
    </location>
</feature>
<dbReference type="EMBL" id="QJJV01000039">
    <property type="protein sequence ID" value="PXX05874.1"/>
    <property type="molecule type" value="Genomic_DNA"/>
</dbReference>
<gene>
    <name evidence="2" type="ORF">C7400_13937</name>
</gene>
<sequence>MHSNAGQFAGSPAKESSNASNASGWPGKPGPKSGDQSGTDRLRTADYDEMTDRVRERAYQLWQAAGSPENCADDFWYEAEKQLRVVVVSMKEGQP</sequence>
<comment type="caution">
    <text evidence="2">The sequence shown here is derived from an EMBL/GenBank/DDBJ whole genome shotgun (WGS) entry which is preliminary data.</text>
</comment>
<protein>
    <recommendedName>
        <fullName evidence="4">DUF2934 domain-containing protein</fullName>
    </recommendedName>
</protein>
<dbReference type="Pfam" id="PF11154">
    <property type="entry name" value="DUF2934"/>
    <property type="match status" value="1"/>
</dbReference>